<feature type="non-terminal residue" evidence="14">
    <location>
        <position position="1"/>
    </location>
</feature>
<dbReference type="PROSITE" id="PS51194">
    <property type="entry name" value="HELICASE_CTER"/>
    <property type="match status" value="1"/>
</dbReference>
<dbReference type="FunFam" id="1.10.10.10:FF:000012">
    <property type="entry name" value="U5 small nuclear ribonucleoprotein helicase"/>
    <property type="match status" value="1"/>
</dbReference>
<dbReference type="InterPro" id="IPR027417">
    <property type="entry name" value="P-loop_NTPase"/>
</dbReference>
<feature type="compositionally biased region" description="Polar residues" evidence="11">
    <location>
        <begin position="885"/>
        <end position="898"/>
    </location>
</feature>
<feature type="compositionally biased region" description="Basic and acidic residues" evidence="11">
    <location>
        <begin position="957"/>
        <end position="966"/>
    </location>
</feature>
<dbReference type="EMBL" id="KI925455">
    <property type="protein sequence ID" value="ETW86191.1"/>
    <property type="molecule type" value="Genomic_DNA"/>
</dbReference>
<dbReference type="PROSITE" id="PS51192">
    <property type="entry name" value="HELICASE_ATP_BIND_1"/>
    <property type="match status" value="1"/>
</dbReference>
<dbReference type="InterPro" id="IPR052247">
    <property type="entry name" value="Meiotic_Crossover_Helicase"/>
</dbReference>
<dbReference type="RefSeq" id="XP_009542953.1">
    <property type="nucleotide sequence ID" value="XM_009544658.1"/>
</dbReference>
<dbReference type="InterPro" id="IPR036388">
    <property type="entry name" value="WH-like_DNA-bd_sf"/>
</dbReference>
<feature type="non-terminal residue" evidence="14">
    <location>
        <position position="987"/>
    </location>
</feature>
<dbReference type="OrthoDB" id="5575at2759"/>
<keyword evidence="6" id="KW-0413">Isomerase</keyword>
<dbReference type="InterPro" id="IPR011545">
    <property type="entry name" value="DEAD/DEAH_box_helicase_dom"/>
</dbReference>
<dbReference type="Pfam" id="PF00270">
    <property type="entry name" value="DEAD"/>
    <property type="match status" value="1"/>
</dbReference>
<evidence type="ECO:0000256" key="1">
    <source>
        <dbReference type="ARBA" id="ARBA00010140"/>
    </source>
</evidence>
<evidence type="ECO:0000313" key="15">
    <source>
        <dbReference type="Proteomes" id="UP000030671"/>
    </source>
</evidence>
<feature type="compositionally biased region" description="Polar residues" evidence="11">
    <location>
        <begin position="938"/>
        <end position="947"/>
    </location>
</feature>
<feature type="domain" description="Helicase ATP-binding" evidence="12">
    <location>
        <begin position="39"/>
        <end position="215"/>
    </location>
</feature>
<reference evidence="14 15" key="1">
    <citation type="journal article" date="2012" name="New Phytol.">
        <title>Insight into trade-off between wood decay and parasitism from the genome of a fungal forest pathogen.</title>
        <authorList>
            <person name="Olson A."/>
            <person name="Aerts A."/>
            <person name="Asiegbu F."/>
            <person name="Belbahri L."/>
            <person name="Bouzid O."/>
            <person name="Broberg A."/>
            <person name="Canback B."/>
            <person name="Coutinho P.M."/>
            <person name="Cullen D."/>
            <person name="Dalman K."/>
            <person name="Deflorio G."/>
            <person name="van Diepen L.T."/>
            <person name="Dunand C."/>
            <person name="Duplessis S."/>
            <person name="Durling M."/>
            <person name="Gonthier P."/>
            <person name="Grimwood J."/>
            <person name="Fossdal C.G."/>
            <person name="Hansson D."/>
            <person name="Henrissat B."/>
            <person name="Hietala A."/>
            <person name="Himmelstrand K."/>
            <person name="Hoffmeister D."/>
            <person name="Hogberg N."/>
            <person name="James T.Y."/>
            <person name="Karlsson M."/>
            <person name="Kohler A."/>
            <person name="Kues U."/>
            <person name="Lee Y.H."/>
            <person name="Lin Y.C."/>
            <person name="Lind M."/>
            <person name="Lindquist E."/>
            <person name="Lombard V."/>
            <person name="Lucas S."/>
            <person name="Lunden K."/>
            <person name="Morin E."/>
            <person name="Murat C."/>
            <person name="Park J."/>
            <person name="Raffaello T."/>
            <person name="Rouze P."/>
            <person name="Salamov A."/>
            <person name="Schmutz J."/>
            <person name="Solheim H."/>
            <person name="Stahlberg J."/>
            <person name="Velez H."/>
            <person name="de Vries R.P."/>
            <person name="Wiebenga A."/>
            <person name="Woodward S."/>
            <person name="Yakovlev I."/>
            <person name="Garbelotto M."/>
            <person name="Martin F."/>
            <person name="Grigoriev I.V."/>
            <person name="Stenlid J."/>
        </authorList>
    </citation>
    <scope>NUCLEOTIDE SEQUENCE [LARGE SCALE GENOMIC DNA]</scope>
    <source>
        <strain evidence="14 15">TC 32-1</strain>
    </source>
</reference>
<dbReference type="InterPro" id="IPR057842">
    <property type="entry name" value="WH_MER3"/>
</dbReference>
<accession>W4KMA1</accession>
<evidence type="ECO:0000256" key="4">
    <source>
        <dbReference type="ARBA" id="ARBA00022806"/>
    </source>
</evidence>
<dbReference type="EC" id="5.6.2.4" evidence="9"/>
<dbReference type="Pfam" id="PF23445">
    <property type="entry name" value="WHD_SNRNP200"/>
    <property type="match status" value="1"/>
</dbReference>
<feature type="compositionally biased region" description="Basic and acidic residues" evidence="11">
    <location>
        <begin position="857"/>
        <end position="880"/>
    </location>
</feature>
<dbReference type="CDD" id="cd18795">
    <property type="entry name" value="SF2_C_Ski2"/>
    <property type="match status" value="1"/>
</dbReference>
<dbReference type="GO" id="GO:0051321">
    <property type="term" value="P:meiotic cell cycle"/>
    <property type="evidence" value="ECO:0007669"/>
    <property type="project" value="UniProtKB-KW"/>
</dbReference>
<comment type="similarity">
    <text evidence="1">Belongs to the helicase family. SKI2 subfamily.</text>
</comment>
<proteinExistence type="inferred from homology"/>
<evidence type="ECO:0000256" key="5">
    <source>
        <dbReference type="ARBA" id="ARBA00022840"/>
    </source>
</evidence>
<evidence type="ECO:0000256" key="8">
    <source>
        <dbReference type="ARBA" id="ARBA00034617"/>
    </source>
</evidence>
<dbReference type="PANTHER" id="PTHR47835:SF3">
    <property type="entry name" value="HELICASE FOR MEIOSIS 1"/>
    <property type="match status" value="1"/>
</dbReference>
<feature type="region of interest" description="Disordered" evidence="11">
    <location>
        <begin position="853"/>
        <end position="902"/>
    </location>
</feature>
<evidence type="ECO:0000256" key="2">
    <source>
        <dbReference type="ARBA" id="ARBA00022741"/>
    </source>
</evidence>
<dbReference type="SMART" id="SM00973">
    <property type="entry name" value="Sec63"/>
    <property type="match status" value="1"/>
</dbReference>
<name>W4KMA1_HETIT</name>
<keyword evidence="15" id="KW-1185">Reference proteome</keyword>
<dbReference type="Gene3D" id="1.10.10.10">
    <property type="entry name" value="Winged helix-like DNA-binding domain superfamily/Winged helix DNA-binding domain"/>
    <property type="match status" value="1"/>
</dbReference>
<evidence type="ECO:0000256" key="3">
    <source>
        <dbReference type="ARBA" id="ARBA00022801"/>
    </source>
</evidence>
<evidence type="ECO:0000313" key="14">
    <source>
        <dbReference type="EMBL" id="ETW86191.1"/>
    </source>
</evidence>
<dbReference type="Pfam" id="PF02889">
    <property type="entry name" value="Sec63"/>
    <property type="match status" value="1"/>
</dbReference>
<dbReference type="Proteomes" id="UP000030671">
    <property type="component" value="Unassembled WGS sequence"/>
</dbReference>
<dbReference type="SUPFAM" id="SSF46785">
    <property type="entry name" value="Winged helix' DNA-binding domain"/>
    <property type="match status" value="1"/>
</dbReference>
<dbReference type="GeneID" id="20668745"/>
<feature type="domain" description="Helicase C-terminal" evidence="13">
    <location>
        <begin position="258"/>
        <end position="441"/>
    </location>
</feature>
<comment type="catalytic activity">
    <reaction evidence="10">
        <text>ATP + H2O = ADP + phosphate + H(+)</text>
        <dbReference type="Rhea" id="RHEA:13065"/>
        <dbReference type="ChEBI" id="CHEBI:15377"/>
        <dbReference type="ChEBI" id="CHEBI:15378"/>
        <dbReference type="ChEBI" id="CHEBI:30616"/>
        <dbReference type="ChEBI" id="CHEBI:43474"/>
        <dbReference type="ChEBI" id="CHEBI:456216"/>
        <dbReference type="EC" id="5.6.2.4"/>
    </reaction>
</comment>
<dbReference type="Gene3D" id="1.10.3380.10">
    <property type="entry name" value="Sec63 N-terminal domain-like domain"/>
    <property type="match status" value="2"/>
</dbReference>
<evidence type="ECO:0000256" key="11">
    <source>
        <dbReference type="SAM" id="MobiDB-lite"/>
    </source>
</evidence>
<dbReference type="eggNOG" id="KOG0952">
    <property type="taxonomic scope" value="Eukaryota"/>
</dbReference>
<dbReference type="Gene3D" id="3.40.50.300">
    <property type="entry name" value="P-loop containing nucleotide triphosphate hydrolases"/>
    <property type="match status" value="2"/>
</dbReference>
<dbReference type="STRING" id="747525.W4KMA1"/>
<evidence type="ECO:0000256" key="6">
    <source>
        <dbReference type="ARBA" id="ARBA00023235"/>
    </source>
</evidence>
<dbReference type="SMART" id="SM00490">
    <property type="entry name" value="HELICc"/>
    <property type="match status" value="1"/>
</dbReference>
<protein>
    <recommendedName>
        <fullName evidence="9">DNA 3'-5' helicase</fullName>
        <ecNumber evidence="9">5.6.2.4</ecNumber>
    </recommendedName>
</protein>
<dbReference type="GO" id="GO:0005524">
    <property type="term" value="F:ATP binding"/>
    <property type="evidence" value="ECO:0007669"/>
    <property type="project" value="UniProtKB-KW"/>
</dbReference>
<dbReference type="PANTHER" id="PTHR47835">
    <property type="entry name" value="HFM1, ATP DEPENDENT DNA HELICASE HOMOLOG"/>
    <property type="match status" value="1"/>
</dbReference>
<dbReference type="KEGG" id="hir:HETIRDRAFT_235038"/>
<keyword evidence="7" id="KW-0469">Meiosis</keyword>
<organism evidence="14 15">
    <name type="scientific">Heterobasidion irregulare (strain TC 32-1)</name>
    <dbReference type="NCBI Taxonomy" id="747525"/>
    <lineage>
        <taxon>Eukaryota</taxon>
        <taxon>Fungi</taxon>
        <taxon>Dikarya</taxon>
        <taxon>Basidiomycota</taxon>
        <taxon>Agaricomycotina</taxon>
        <taxon>Agaricomycetes</taxon>
        <taxon>Russulales</taxon>
        <taxon>Bondarzewiaceae</taxon>
        <taxon>Heterobasidion</taxon>
        <taxon>Heterobasidion annosum species complex</taxon>
    </lineage>
</organism>
<dbReference type="GO" id="GO:0016787">
    <property type="term" value="F:hydrolase activity"/>
    <property type="evidence" value="ECO:0007669"/>
    <property type="project" value="UniProtKB-KW"/>
</dbReference>
<dbReference type="AlphaFoldDB" id="W4KMA1"/>
<evidence type="ECO:0000259" key="13">
    <source>
        <dbReference type="PROSITE" id="PS51194"/>
    </source>
</evidence>
<evidence type="ECO:0000256" key="9">
    <source>
        <dbReference type="ARBA" id="ARBA00034808"/>
    </source>
</evidence>
<dbReference type="InterPro" id="IPR004179">
    <property type="entry name" value="Sec63-dom"/>
</dbReference>
<dbReference type="Pfam" id="PF00271">
    <property type="entry name" value="Helicase_C"/>
    <property type="match status" value="1"/>
</dbReference>
<evidence type="ECO:0000259" key="12">
    <source>
        <dbReference type="PROSITE" id="PS51192"/>
    </source>
</evidence>
<comment type="catalytic activity">
    <reaction evidence="8">
        <text>Couples ATP hydrolysis with the unwinding of duplex DNA by translocating in the 3'-5' direction.</text>
        <dbReference type="EC" id="5.6.2.4"/>
    </reaction>
</comment>
<keyword evidence="5" id="KW-0067">ATP-binding</keyword>
<keyword evidence="2" id="KW-0547">Nucleotide-binding</keyword>
<dbReference type="InParanoid" id="W4KMA1"/>
<keyword evidence="4" id="KW-0347">Helicase</keyword>
<evidence type="ECO:0000256" key="7">
    <source>
        <dbReference type="ARBA" id="ARBA00023254"/>
    </source>
</evidence>
<evidence type="ECO:0000256" key="10">
    <source>
        <dbReference type="ARBA" id="ARBA00048988"/>
    </source>
</evidence>
<dbReference type="HOGENOM" id="CLU_000335_0_1_1"/>
<dbReference type="InterPro" id="IPR014001">
    <property type="entry name" value="Helicase_ATP-bd"/>
</dbReference>
<dbReference type="SMART" id="SM00487">
    <property type="entry name" value="DEXDc"/>
    <property type="match status" value="1"/>
</dbReference>
<gene>
    <name evidence="14" type="ORF">HETIRDRAFT_235038</name>
</gene>
<dbReference type="InterPro" id="IPR036390">
    <property type="entry name" value="WH_DNA-bd_sf"/>
</dbReference>
<dbReference type="GO" id="GO:0003676">
    <property type="term" value="F:nucleic acid binding"/>
    <property type="evidence" value="ECO:0007669"/>
    <property type="project" value="InterPro"/>
</dbReference>
<keyword evidence="3" id="KW-0378">Hydrolase</keyword>
<dbReference type="InterPro" id="IPR001650">
    <property type="entry name" value="Helicase_C-like"/>
</dbReference>
<sequence>LADMYRSLFKFGVFNAIQSQCFDSIMHTAENMVLRGEISLNISDIPPYFITAPTGSGKTVLFELSIIRMFTIAGNREDVKCVYMAPTKALCSERFRDWESKFSGLGIKCCELTGDTVVFGKSAWGNAVSANIMFGEKWDSLTRSWRDHRQILSQIQLFLVDEVHILNESRGSTLEVVMSRMKTRGSAVRFICVSATVPNIEDIASWIGDQNSSKQARIFQFGEEFRPCQLERFVYGFPKGKNQNDFVFGNSLNFKLFNLLQHHSAQKPMLVFCPTRKGVFTTAEQLMKDYEKAAQSKQNLPWSQSRRFNSDLRQRLVELAQAGIGVHHAGLSIDDKRTTEGLFLSRDLRVVVATSTLAVGVNLPAHIVVIKGVKMFQGSTMEEYSDLDIMQMIGRAGRPQFDKEGIAIIMCEAELEHKYKNLTQGRTILESSLHLNLAEHINSEIGLGTITNVETAKGWLQNSFLFQRVQKNPNRYAIGKDDEQTWEERIDDMVIDSLTKLQELDLVKYVDGTSGDLCSTLYGDIMSKYYIRQSTMSLILQMPEAPGLRELVLRKIREHIDIRYKVAKIDKTSDKMCLLIQESAQTCQTQLQSCYVPLQAVLGGIQLNLPEYRVGDSQPQLEALSVFRHIPRIARALVEVALVKRNGVQVKRGLELLRSLEGKCWEDRPFVLRQIDKIGEKSIRVWTFISALYAVLAEHGITTFDSLRKQSPLRLDALLNRRSGAGHEILALVADLPRYHVSVKEVSTNISGDSVDIELMIECSLILDAALAVKSKKNKKRNFDMTTVLTLTSEMDYVDFRRIPTKFLREAKKFTILAKLEKPSQSICVHISSEMDLEGLDDDPDFWNMSVDEEEDISPKDEIKSKNHSIKDTMSKDNRTKPQALHQQAKQNSPNKLSNGKYMCNHSCKDKTSCRHMCCREGLDKPPLLRRRGSGPPTSEQPSGKATKSSKSSISNIKKENTDRNNRASKQVPKTAKNAMIRQDAGV</sequence>
<feature type="region of interest" description="Disordered" evidence="11">
    <location>
        <begin position="924"/>
        <end position="987"/>
    </location>
</feature>
<dbReference type="SUPFAM" id="SSF158702">
    <property type="entry name" value="Sec63 N-terminal domain-like"/>
    <property type="match status" value="1"/>
</dbReference>
<dbReference type="SUPFAM" id="SSF52540">
    <property type="entry name" value="P-loop containing nucleoside triphosphate hydrolases"/>
    <property type="match status" value="2"/>
</dbReference>
<dbReference type="GO" id="GO:0043138">
    <property type="term" value="F:3'-5' DNA helicase activity"/>
    <property type="evidence" value="ECO:0007669"/>
    <property type="project" value="UniProtKB-EC"/>
</dbReference>